<dbReference type="InterPro" id="IPR000917">
    <property type="entry name" value="Sulfatase_N"/>
</dbReference>
<evidence type="ECO:0000313" key="5">
    <source>
        <dbReference type="Proteomes" id="UP000557872"/>
    </source>
</evidence>
<evidence type="ECO:0000256" key="1">
    <source>
        <dbReference type="ARBA" id="ARBA00008779"/>
    </source>
</evidence>
<dbReference type="GO" id="GO:0016740">
    <property type="term" value="F:transferase activity"/>
    <property type="evidence" value="ECO:0007669"/>
    <property type="project" value="UniProtKB-KW"/>
</dbReference>
<keyword evidence="2 4" id="KW-0378">Hydrolase</keyword>
<dbReference type="InterPro" id="IPR017850">
    <property type="entry name" value="Alkaline_phosphatase_core_sf"/>
</dbReference>
<reference evidence="4 5" key="1">
    <citation type="submission" date="2020-07" db="EMBL/GenBank/DDBJ databases">
        <title>Roseicoccus Jingziensis gen. nov., sp. nov., isolated from coastal seawater.</title>
        <authorList>
            <person name="Feng X."/>
        </authorList>
    </citation>
    <scope>NUCLEOTIDE SEQUENCE [LARGE SCALE GENOMIC DNA]</scope>
    <source>
        <strain evidence="4 5">N1E253</strain>
    </source>
</reference>
<evidence type="ECO:0000259" key="3">
    <source>
        <dbReference type="Pfam" id="PF00884"/>
    </source>
</evidence>
<proteinExistence type="inferred from homology"/>
<feature type="domain" description="Sulfatase N-terminal" evidence="3">
    <location>
        <begin position="10"/>
        <end position="349"/>
    </location>
</feature>
<dbReference type="Pfam" id="PF00884">
    <property type="entry name" value="Sulfatase"/>
    <property type="match status" value="1"/>
</dbReference>
<dbReference type="AlphaFoldDB" id="A0A851GJ03"/>
<accession>A0A851GJ03</accession>
<gene>
    <name evidence="4" type="ORF">HW115_09530</name>
</gene>
<name>A0A851GJ03_9BACT</name>
<sequence>MPVVLAAAQPNIILFVIDDLGYADMSFLPFAAEDVQTPGIDRIAAKGTYFSNAYATAPICSPARAGLATGRYQQRWGNNWYGKGGLPATETTIAMELKELGYHSKKIGKNHMNNQKGDISHPLKHGFDEFFGFSDHTWDYRQLTHAAKNKAAHRGPLERNGEMVEFKDAYTTELFTDEAVEFIHRDFKGKPFFLHLSYNAVHHPVYVGHPKYEKKFGLKPFPQYDPSMGNYKKNWHSKWGRGKGHDPDLRKRYLATLACLDDGIAKILDTLQQQGLEKNTVIVFISDNGGAPYTMANNGPLKGNKYCEAEGGCRIPFLFSWPGHHEKKQSLPSLVSTMDIYPTLVELAGGRPHDKLDGKTILPLVKGEKSGDNHDYLIFSRGNRTKDYVVRSGDYKLRNCTSSRLFTVGEHYRYDDVQGDFLYNLKNDLGEQNNLYSSMPEKAGQMKKMFDQWCEQTLPAPKSKKPRNGGHKN</sequence>
<dbReference type="Proteomes" id="UP000557872">
    <property type="component" value="Unassembled WGS sequence"/>
</dbReference>
<dbReference type="GO" id="GO:0004065">
    <property type="term" value="F:arylsulfatase activity"/>
    <property type="evidence" value="ECO:0007669"/>
    <property type="project" value="TreeGrafter"/>
</dbReference>
<keyword evidence="5" id="KW-1185">Reference proteome</keyword>
<dbReference type="InterPro" id="IPR050738">
    <property type="entry name" value="Sulfatase"/>
</dbReference>
<dbReference type="PANTHER" id="PTHR42693">
    <property type="entry name" value="ARYLSULFATASE FAMILY MEMBER"/>
    <property type="match status" value="1"/>
</dbReference>
<evidence type="ECO:0000256" key="2">
    <source>
        <dbReference type="ARBA" id="ARBA00022801"/>
    </source>
</evidence>
<dbReference type="EMBL" id="JACBAZ010000003">
    <property type="protein sequence ID" value="NWK55851.1"/>
    <property type="molecule type" value="Genomic_DNA"/>
</dbReference>
<comment type="caution">
    <text evidence="4">The sequence shown here is derived from an EMBL/GenBank/DDBJ whole genome shotgun (WGS) entry which is preliminary data.</text>
</comment>
<organism evidence="4 5">
    <name type="scientific">Oceaniferula marina</name>
    <dbReference type="NCBI Taxonomy" id="2748318"/>
    <lineage>
        <taxon>Bacteria</taxon>
        <taxon>Pseudomonadati</taxon>
        <taxon>Verrucomicrobiota</taxon>
        <taxon>Verrucomicrobiia</taxon>
        <taxon>Verrucomicrobiales</taxon>
        <taxon>Verrucomicrobiaceae</taxon>
        <taxon>Oceaniferula</taxon>
    </lineage>
</organism>
<dbReference type="Gene3D" id="3.30.1120.10">
    <property type="match status" value="1"/>
</dbReference>
<protein>
    <submittedName>
        <fullName evidence="4">Sulfatase-like hydrolase/transferase</fullName>
    </submittedName>
</protein>
<dbReference type="SUPFAM" id="SSF53649">
    <property type="entry name" value="Alkaline phosphatase-like"/>
    <property type="match status" value="1"/>
</dbReference>
<comment type="similarity">
    <text evidence="1">Belongs to the sulfatase family.</text>
</comment>
<dbReference type="PANTHER" id="PTHR42693:SF53">
    <property type="entry name" value="ENDO-4-O-SULFATASE"/>
    <property type="match status" value="1"/>
</dbReference>
<evidence type="ECO:0000313" key="4">
    <source>
        <dbReference type="EMBL" id="NWK55851.1"/>
    </source>
</evidence>
<keyword evidence="4" id="KW-0808">Transferase</keyword>
<dbReference type="Gene3D" id="3.40.720.10">
    <property type="entry name" value="Alkaline Phosphatase, subunit A"/>
    <property type="match status" value="1"/>
</dbReference>